<evidence type="ECO:0000313" key="6">
    <source>
        <dbReference type="EMBL" id="CAE7464840.1"/>
    </source>
</evidence>
<dbReference type="InterPro" id="IPR044399">
    <property type="entry name" value="Mb-like_M"/>
</dbReference>
<keyword evidence="3 5" id="KW-0472">Membrane</keyword>
<keyword evidence="2 5" id="KW-1133">Transmembrane helix</keyword>
<dbReference type="InterPro" id="IPR036640">
    <property type="entry name" value="ABC1_TM_sf"/>
</dbReference>
<keyword evidence="7" id="KW-1185">Reference proteome</keyword>
<dbReference type="SUPFAM" id="SSF90123">
    <property type="entry name" value="ABC transporter transmembrane region"/>
    <property type="match status" value="1"/>
</dbReference>
<reference evidence="6" key="1">
    <citation type="submission" date="2021-02" db="EMBL/GenBank/DDBJ databases">
        <authorList>
            <person name="Dougan E. K."/>
            <person name="Rhodes N."/>
            <person name="Thang M."/>
            <person name="Chan C."/>
        </authorList>
    </citation>
    <scope>NUCLEOTIDE SEQUENCE</scope>
</reference>
<gene>
    <name evidence="6" type="primary">ABCB7</name>
    <name evidence="6" type="ORF">SNAT2548_LOCUS25968</name>
</gene>
<accession>A0A812S5F8</accession>
<dbReference type="GO" id="GO:0005524">
    <property type="term" value="F:ATP binding"/>
    <property type="evidence" value="ECO:0007669"/>
    <property type="project" value="InterPro"/>
</dbReference>
<feature type="compositionally biased region" description="Basic and acidic residues" evidence="4">
    <location>
        <begin position="205"/>
        <end position="223"/>
    </location>
</feature>
<dbReference type="OrthoDB" id="431994at2759"/>
<feature type="compositionally biased region" description="Basic and acidic residues" evidence="4">
    <location>
        <begin position="1064"/>
        <end position="1083"/>
    </location>
</feature>
<evidence type="ECO:0000256" key="4">
    <source>
        <dbReference type="SAM" id="MobiDB-lite"/>
    </source>
</evidence>
<feature type="compositionally biased region" description="Basic and acidic residues" evidence="4">
    <location>
        <begin position="169"/>
        <end position="181"/>
    </location>
</feature>
<evidence type="ECO:0000256" key="1">
    <source>
        <dbReference type="ARBA" id="ARBA00022692"/>
    </source>
</evidence>
<dbReference type="EMBL" id="CAJNDS010002412">
    <property type="protein sequence ID" value="CAE7464840.1"/>
    <property type="molecule type" value="Genomic_DNA"/>
</dbReference>
<dbReference type="CDD" id="cd01040">
    <property type="entry name" value="Mb-like"/>
    <property type="match status" value="1"/>
</dbReference>
<dbReference type="Proteomes" id="UP000604046">
    <property type="component" value="Unassembled WGS sequence"/>
</dbReference>
<evidence type="ECO:0000313" key="7">
    <source>
        <dbReference type="Proteomes" id="UP000604046"/>
    </source>
</evidence>
<protein>
    <submittedName>
        <fullName evidence="6">ABCB7 protein</fullName>
    </submittedName>
</protein>
<sequence>MEEASRLLSTIDLDEFTIKEVQNGWETTEKRLGGPKAAGEEVFGKLKAEIPRTGGMLKRSSTVWHLLTELLHCLGQPNVVQKKLEYIALRHMNADITTADVEVFRNILFEVCASKLGGLMTPEFQFGLGQIVVSVGTSLAKTHEHYAKRLKLLTTCWKEVNATEEDEAEDHHAEQEGKEATEGEEGEGEKAKEKKQAGGQGESANAEKGDQEGEERHGAWKDNDNLNIPKTFAAMARFNAAVMGTGDRMWFADMLYAMESLVPYIGNIDRVQEDCDVLMLTLAKYDKVNLKEFRSVMFASLRSLLPTTWSSDHENAWAWFWGIVEKKVEENKHMPIHNHQCLRTFLAGMDEVTLEDFKLKVFDTFFATTEESQLYLRAANKRLMYIMGRILTIMSDIYTKTHQAVIALSALGLLHAGHGVPEDLVRPFVQAFMGGIKNNCPDESLHDGLWWTLDLIGRIFIRTLAEGSTPVIIAINRNTSKAMQLAVASAPRGEREVILLKVQVGTESMSPLIWAVEKGALESAKAILDDLLTMRADRARYYFGMEALWNRHPDIISLLCTKAPSLLSTLFDGLIWRSKNVKNGMRRANYYIASMIVDENGNLTDSLLDLIKQGDPEIICHPAVVFQADLLWTRLCCIPWAMTKVWFCATLVLYIMAEQQAIFQTDPMSTDRFTVVACRVLLYVCSLGQLTAKHGFQTWRAIRQKQMTRFWCLPVPKYVLQTRQELIEVILLLMLMCLLCIEPFLHCLAVSSELLIDCCEFGEWQCNLTRTYNRLAAFPMLLYFVLASELVHLNVHLSVFSVICSSLMWEFLLYVAVLIFFTAAFASAVACLPAGLGLGSIQMRDFFSWPLAFESMLSMAFNVYGGNNYEEIAQSDEPMLKWFVMAFAACWHVYLMNLMVAQLCQRYNEIFHDARGNARLTRGINIYETSMPLISKKRWKAFVDSLHLDEACELDEGDNGPRGAVPTTEDPYDYLQYPKVTLDRVQRYGGLANPALPWPSLDEAVDDSAVGKLTRMTQQKFEEMDRLMVDMAIKLQVRSAASAGGTDKFSALHAPPGSQQVDASKQDHGDHEHPEHEGTAKESLDEEVNLNEKTEKNELVEERTEEGEPLADTPYGVSNFKSTSPVRELRKDARCMRSAAIEVEDAGGMTQALNNSKTAVLSFIARPMGRRLAGRLFAKLLCLDLQFHAMRRTGEILRKLERPPRAVDTLLRALLFTLLPIFYELVVVFFLLLSRAGTDVAATILCTAGTSLSPACELLVGS</sequence>
<dbReference type="GO" id="GO:0016020">
    <property type="term" value="C:membrane"/>
    <property type="evidence" value="ECO:0007669"/>
    <property type="project" value="InterPro"/>
</dbReference>
<dbReference type="Gene3D" id="1.20.1560.10">
    <property type="entry name" value="ABC transporter type 1, transmembrane domain"/>
    <property type="match status" value="1"/>
</dbReference>
<dbReference type="AlphaFoldDB" id="A0A812S5F8"/>
<proteinExistence type="predicted"/>
<dbReference type="InterPro" id="IPR009050">
    <property type="entry name" value="Globin-like_sf"/>
</dbReference>
<dbReference type="SUPFAM" id="SSF46458">
    <property type="entry name" value="Globin-like"/>
    <property type="match status" value="1"/>
</dbReference>
<feature type="transmembrane region" description="Helical" evidence="5">
    <location>
        <begin position="729"/>
        <end position="751"/>
    </location>
</feature>
<evidence type="ECO:0000256" key="2">
    <source>
        <dbReference type="ARBA" id="ARBA00022989"/>
    </source>
</evidence>
<keyword evidence="1 5" id="KW-0812">Transmembrane</keyword>
<comment type="caution">
    <text evidence="6">The sequence shown here is derived from an EMBL/GenBank/DDBJ whole genome shotgun (WGS) entry which is preliminary data.</text>
</comment>
<evidence type="ECO:0000256" key="5">
    <source>
        <dbReference type="SAM" id="Phobius"/>
    </source>
</evidence>
<feature type="transmembrane region" description="Helical" evidence="5">
    <location>
        <begin position="879"/>
        <end position="900"/>
    </location>
</feature>
<feature type="region of interest" description="Disordered" evidence="4">
    <location>
        <begin position="1046"/>
        <end position="1123"/>
    </location>
</feature>
<organism evidence="6 7">
    <name type="scientific">Symbiodinium natans</name>
    <dbReference type="NCBI Taxonomy" id="878477"/>
    <lineage>
        <taxon>Eukaryota</taxon>
        <taxon>Sar</taxon>
        <taxon>Alveolata</taxon>
        <taxon>Dinophyceae</taxon>
        <taxon>Suessiales</taxon>
        <taxon>Symbiodiniaceae</taxon>
        <taxon>Symbiodinium</taxon>
    </lineage>
</organism>
<feature type="transmembrane region" description="Helical" evidence="5">
    <location>
        <begin position="811"/>
        <end position="834"/>
    </location>
</feature>
<feature type="region of interest" description="Disordered" evidence="4">
    <location>
        <begin position="164"/>
        <end position="223"/>
    </location>
</feature>
<feature type="transmembrane region" description="Helical" evidence="5">
    <location>
        <begin position="772"/>
        <end position="791"/>
    </location>
</feature>
<feature type="transmembrane region" description="Helical" evidence="5">
    <location>
        <begin position="846"/>
        <end position="864"/>
    </location>
</feature>
<feature type="compositionally biased region" description="Basic and acidic residues" evidence="4">
    <location>
        <begin position="1090"/>
        <end position="1102"/>
    </location>
</feature>
<feature type="transmembrane region" description="Helical" evidence="5">
    <location>
        <begin position="1210"/>
        <end position="1233"/>
    </location>
</feature>
<name>A0A812S5F8_9DINO</name>
<evidence type="ECO:0000256" key="3">
    <source>
        <dbReference type="ARBA" id="ARBA00023136"/>
    </source>
</evidence>